<evidence type="ECO:0000313" key="4">
    <source>
        <dbReference type="Proteomes" id="UP001553161"/>
    </source>
</evidence>
<dbReference type="RefSeq" id="WP_366192280.1">
    <property type="nucleotide sequence ID" value="NZ_JBFBVU010000006.1"/>
</dbReference>
<comment type="caution">
    <text evidence="3">The sequence shown here is derived from an EMBL/GenBank/DDBJ whole genome shotgun (WGS) entry which is preliminary data.</text>
</comment>
<accession>A0ABV3L4N1</accession>
<evidence type="ECO:0000256" key="2">
    <source>
        <dbReference type="SAM" id="Phobius"/>
    </source>
</evidence>
<feature type="region of interest" description="Disordered" evidence="1">
    <location>
        <begin position="168"/>
        <end position="191"/>
    </location>
</feature>
<feature type="compositionally biased region" description="Polar residues" evidence="1">
    <location>
        <begin position="181"/>
        <end position="191"/>
    </location>
</feature>
<evidence type="ECO:0000256" key="1">
    <source>
        <dbReference type="SAM" id="MobiDB-lite"/>
    </source>
</evidence>
<keyword evidence="2" id="KW-1133">Transmembrane helix</keyword>
<dbReference type="EMBL" id="JBFBVU010000006">
    <property type="protein sequence ID" value="MEV8466481.1"/>
    <property type="molecule type" value="Genomic_DNA"/>
</dbReference>
<keyword evidence="2" id="KW-0812">Transmembrane</keyword>
<feature type="transmembrane region" description="Helical" evidence="2">
    <location>
        <begin position="131"/>
        <end position="153"/>
    </location>
</feature>
<evidence type="ECO:0008006" key="5">
    <source>
        <dbReference type="Google" id="ProtNLM"/>
    </source>
</evidence>
<sequence length="191" mass="21274">MTQFDPQDGIHKLVEGFLEDVTSYHRQRRVMFLCGVILLVLLILARAFGTAPLYSSKLENEAVFLRTEVADLDTRLGSHSSSTEGQFDFNISNEDIEKILTKQTEILARTELLVAEAKRLADTDFKHDDQLFYFMAGMSAILILGAVGPGIIFGTRYGDKLLQSLESSEARRMQTPDIQGDSPQQNSPGSD</sequence>
<keyword evidence="2" id="KW-0472">Membrane</keyword>
<evidence type="ECO:0000313" key="3">
    <source>
        <dbReference type="EMBL" id="MEV8466481.1"/>
    </source>
</evidence>
<gene>
    <name evidence="3" type="ORF">AB0T83_06765</name>
</gene>
<feature type="transmembrane region" description="Helical" evidence="2">
    <location>
        <begin position="30"/>
        <end position="49"/>
    </location>
</feature>
<keyword evidence="4" id="KW-1185">Reference proteome</keyword>
<reference evidence="3 4" key="1">
    <citation type="submission" date="2024-07" db="EMBL/GenBank/DDBJ databases">
        <authorList>
            <person name="Kang M."/>
        </authorList>
    </citation>
    <scope>NUCLEOTIDE SEQUENCE [LARGE SCALE GENOMIC DNA]</scope>
    <source>
        <strain evidence="3 4">DFM31</strain>
    </source>
</reference>
<name>A0ABV3L4N1_9RHOB</name>
<dbReference type="Proteomes" id="UP001553161">
    <property type="component" value="Unassembled WGS sequence"/>
</dbReference>
<organism evidence="3 4">
    <name type="scientific">Meridianimarinicoccus marinus</name>
    <dbReference type="NCBI Taxonomy" id="3231483"/>
    <lineage>
        <taxon>Bacteria</taxon>
        <taxon>Pseudomonadati</taxon>
        <taxon>Pseudomonadota</taxon>
        <taxon>Alphaproteobacteria</taxon>
        <taxon>Rhodobacterales</taxon>
        <taxon>Paracoccaceae</taxon>
        <taxon>Meridianimarinicoccus</taxon>
    </lineage>
</organism>
<protein>
    <recommendedName>
        <fullName evidence="5">Polysaccharide chain length determinant N-terminal domain-containing protein</fullName>
    </recommendedName>
</protein>
<proteinExistence type="predicted"/>